<dbReference type="KEGG" id="tjr:TherJR_0515"/>
<name>D5XB76_THEPJ</name>
<dbReference type="PROSITE" id="PS51831">
    <property type="entry name" value="HD"/>
    <property type="match status" value="1"/>
</dbReference>
<evidence type="ECO:0000259" key="2">
    <source>
        <dbReference type="PROSITE" id="PS51831"/>
    </source>
</evidence>
<dbReference type="NCBIfam" id="TIGR00277">
    <property type="entry name" value="HDIG"/>
    <property type="match status" value="1"/>
</dbReference>
<dbReference type="PANTHER" id="PTHR43155">
    <property type="entry name" value="CYCLIC DI-GMP PHOSPHODIESTERASE PA4108-RELATED"/>
    <property type="match status" value="1"/>
</dbReference>
<dbReference type="PROSITE" id="PS51832">
    <property type="entry name" value="HD_GYP"/>
    <property type="match status" value="1"/>
</dbReference>
<dbReference type="SUPFAM" id="SSF109604">
    <property type="entry name" value="HD-domain/PDEase-like"/>
    <property type="match status" value="1"/>
</dbReference>
<dbReference type="InterPro" id="IPR029016">
    <property type="entry name" value="GAF-like_dom_sf"/>
</dbReference>
<keyword evidence="1" id="KW-0472">Membrane</keyword>
<dbReference type="HOGENOM" id="CLU_382137_0_0_9"/>
<keyword evidence="5" id="KW-1185">Reference proteome</keyword>
<evidence type="ECO:0000313" key="5">
    <source>
        <dbReference type="Proteomes" id="UP000002377"/>
    </source>
</evidence>
<dbReference type="Pfam" id="PF13487">
    <property type="entry name" value="HD_5"/>
    <property type="match status" value="1"/>
</dbReference>
<dbReference type="STRING" id="635013.TherJR_0515"/>
<evidence type="ECO:0000313" key="4">
    <source>
        <dbReference type="EMBL" id="ADG81396.1"/>
    </source>
</evidence>
<keyword evidence="1" id="KW-1133">Transmembrane helix</keyword>
<dbReference type="Proteomes" id="UP000002377">
    <property type="component" value="Chromosome"/>
</dbReference>
<dbReference type="Pfam" id="PF01590">
    <property type="entry name" value="GAF"/>
    <property type="match status" value="1"/>
</dbReference>
<dbReference type="Gene3D" id="1.10.3210.10">
    <property type="entry name" value="Hypothetical protein af1432"/>
    <property type="match status" value="1"/>
</dbReference>
<dbReference type="InterPro" id="IPR003018">
    <property type="entry name" value="GAF"/>
</dbReference>
<feature type="transmembrane region" description="Helical" evidence="1">
    <location>
        <begin position="6"/>
        <end position="24"/>
    </location>
</feature>
<gene>
    <name evidence="4" type="ordered locus">TherJR_0515</name>
</gene>
<dbReference type="GO" id="GO:0016787">
    <property type="term" value="F:hydrolase activity"/>
    <property type="evidence" value="ECO:0007669"/>
    <property type="project" value="UniProtKB-KW"/>
</dbReference>
<sequence>MPHIPAPVVLGGTVLVILLVLLHYRMYIYHNKVRQYRSLQKTSEYLKGIFEISRVFNKAGGKFNPVSLLCQITLNSTGADTGLLFLNTGQGFQLGAYVGTKPPNEPLQGDRLHELLLRAATTGKPLPVQNCNGWTLPDGPAAEKWPGNQYRSGLVFPFSLEKIKLVALLYSEKANYFIPSRLMEYELSFAKTARILNMLMDDPVNSPPPEEIDLLSAVCCLTARLFVAEGCFIALRNAAGQLAIKGTFGRPAVTAGMLLSSDDELTLRNSSAPGGNSTSSGVAPSAPGHVIAGTEYSNLTCVPIAYGENLLGYMAVVDKKEAGFVGYEDFSEEETLLLNFMANQLGLAIENNSLFARQQESFITTIRSLVSALEARDAYTKGHSEQVAFYAAKIANEMGLPETEIKNIRFAALLHDIGKIGISEHVLNKPGRLTEEEYNHIKTHPFIGFRILKHMQIFAPLVPYIYHHHERWDGTGYPDGLKGEDIPLGARIIAVADTFDALTSDRVYRKRQDQARAVNEIIRCSGTQFDPAVVTAFINVLEKSLFEDKTETEWPFEALNEVFRDVLDRISNGKLVIARAEDIGRLKKESRFLGELPIRHSDDISRVRQLIQAELTNWPVSENDAKQVLLCVSESAVNMLKHAAGGNISWYRLGPSTLRIFAEDNGPGLKLSDLPKDILVTSRRSKKSLGLGFTIMFGMLDRVYLKTSEKGTTLVLERDFSGNR</sequence>
<dbReference type="AlphaFoldDB" id="D5XB76"/>
<dbReference type="eggNOG" id="COG2172">
    <property type="taxonomic scope" value="Bacteria"/>
</dbReference>
<dbReference type="eggNOG" id="COG2206">
    <property type="taxonomic scope" value="Bacteria"/>
</dbReference>
<dbReference type="InterPro" id="IPR036890">
    <property type="entry name" value="HATPase_C_sf"/>
</dbReference>
<dbReference type="eggNOG" id="COG2203">
    <property type="taxonomic scope" value="Bacteria"/>
</dbReference>
<evidence type="ECO:0000259" key="3">
    <source>
        <dbReference type="PROSITE" id="PS51832"/>
    </source>
</evidence>
<evidence type="ECO:0000256" key="1">
    <source>
        <dbReference type="SAM" id="Phobius"/>
    </source>
</evidence>
<dbReference type="InterPro" id="IPR037522">
    <property type="entry name" value="HD_GYP_dom"/>
</dbReference>
<organism evidence="4 5">
    <name type="scientific">Thermincola potens (strain JR)</name>
    <dbReference type="NCBI Taxonomy" id="635013"/>
    <lineage>
        <taxon>Bacteria</taxon>
        <taxon>Bacillati</taxon>
        <taxon>Bacillota</taxon>
        <taxon>Clostridia</taxon>
        <taxon>Eubacteriales</taxon>
        <taxon>Thermincolaceae</taxon>
        <taxon>Thermincola</taxon>
    </lineage>
</organism>
<dbReference type="InterPro" id="IPR003607">
    <property type="entry name" value="HD/PDEase_dom"/>
</dbReference>
<dbReference type="InterPro" id="IPR006674">
    <property type="entry name" value="HD_domain"/>
</dbReference>
<dbReference type="SMART" id="SM00471">
    <property type="entry name" value="HDc"/>
    <property type="match status" value="1"/>
</dbReference>
<proteinExistence type="predicted"/>
<accession>D5XB76</accession>
<dbReference type="Pfam" id="PF13581">
    <property type="entry name" value="HATPase_c_2"/>
    <property type="match status" value="1"/>
</dbReference>
<dbReference type="SUPFAM" id="SSF55874">
    <property type="entry name" value="ATPase domain of HSP90 chaperone/DNA topoisomerase II/histidine kinase"/>
    <property type="match status" value="1"/>
</dbReference>
<feature type="domain" description="HD" evidence="2">
    <location>
        <begin position="380"/>
        <end position="502"/>
    </location>
</feature>
<dbReference type="InterPro" id="IPR003594">
    <property type="entry name" value="HATPase_dom"/>
</dbReference>
<dbReference type="InterPro" id="IPR006675">
    <property type="entry name" value="HDIG_dom"/>
</dbReference>
<dbReference type="Gene3D" id="3.30.450.40">
    <property type="match status" value="1"/>
</dbReference>
<dbReference type="SUPFAM" id="SSF55781">
    <property type="entry name" value="GAF domain-like"/>
    <property type="match status" value="2"/>
</dbReference>
<reference evidence="4 5" key="1">
    <citation type="submission" date="2010-05" db="EMBL/GenBank/DDBJ databases">
        <title>Complete sequence of Thermincola sp. JR.</title>
        <authorList>
            <consortium name="US DOE Joint Genome Institute"/>
            <person name="Lucas S."/>
            <person name="Copeland A."/>
            <person name="Lapidus A."/>
            <person name="Cheng J.-F."/>
            <person name="Bruce D."/>
            <person name="Goodwin L."/>
            <person name="Pitluck S."/>
            <person name="Chertkov O."/>
            <person name="Detter J.C."/>
            <person name="Han C."/>
            <person name="Tapia R."/>
            <person name="Land M."/>
            <person name="Hauser L."/>
            <person name="Kyrpides N."/>
            <person name="Mikhailova N."/>
            <person name="Hazen T.C."/>
            <person name="Woyke T."/>
        </authorList>
    </citation>
    <scope>NUCLEOTIDE SEQUENCE [LARGE SCALE GENOMIC DNA]</scope>
    <source>
        <strain evidence="4 5">JR</strain>
    </source>
</reference>
<dbReference type="RefSeq" id="WP_013119419.1">
    <property type="nucleotide sequence ID" value="NC_014152.1"/>
</dbReference>
<dbReference type="OrthoDB" id="2595312at2"/>
<dbReference type="CDD" id="cd00077">
    <property type="entry name" value="HDc"/>
    <property type="match status" value="1"/>
</dbReference>
<keyword evidence="1" id="KW-0812">Transmembrane</keyword>
<protein>
    <submittedName>
        <fullName evidence="4">Metal dependent phosphohydrolase</fullName>
    </submittedName>
</protein>
<keyword evidence="4" id="KW-0378">Hydrolase</keyword>
<dbReference type="Gene3D" id="3.30.565.10">
    <property type="entry name" value="Histidine kinase-like ATPase, C-terminal domain"/>
    <property type="match status" value="1"/>
</dbReference>
<dbReference type="EMBL" id="CP002028">
    <property type="protein sequence ID" value="ADG81396.1"/>
    <property type="molecule type" value="Genomic_DNA"/>
</dbReference>
<feature type="domain" description="HD-GYP" evidence="3">
    <location>
        <begin position="358"/>
        <end position="553"/>
    </location>
</feature>